<dbReference type="Proteomes" id="UP000438429">
    <property type="component" value="Unassembled WGS sequence"/>
</dbReference>
<protein>
    <submittedName>
        <fullName evidence="1">Uncharacterized protein</fullName>
    </submittedName>
</protein>
<dbReference type="EMBL" id="VEVO01000005">
    <property type="protein sequence ID" value="KAF0041881.1"/>
    <property type="molecule type" value="Genomic_DNA"/>
</dbReference>
<sequence length="99" mass="11201">MVASESADYGVPASSEPDGGLQVVPAYRWETRGTLNGFKDQITASRWLSMLGRIPQRRRPGIRSEAVAARPTVTPALRWLVNGNYLMRNWCRQIRKNEN</sequence>
<comment type="caution">
    <text evidence="1">The sequence shown here is derived from an EMBL/GenBank/DDBJ whole genome shotgun (WGS) entry which is preliminary data.</text>
</comment>
<gene>
    <name evidence="1" type="ORF">F2P81_005413</name>
</gene>
<reference evidence="1 2" key="1">
    <citation type="submission" date="2019-06" db="EMBL/GenBank/DDBJ databases">
        <title>Draft genomes of female and male turbot (Scophthalmus maximus).</title>
        <authorList>
            <person name="Xu H."/>
            <person name="Xu X.-W."/>
            <person name="Shao C."/>
            <person name="Chen S."/>
        </authorList>
    </citation>
    <scope>NUCLEOTIDE SEQUENCE [LARGE SCALE GENOMIC DNA]</scope>
    <source>
        <strain evidence="1">Ysfricsl-2016a</strain>
        <tissue evidence="1">Blood</tissue>
    </source>
</reference>
<evidence type="ECO:0000313" key="2">
    <source>
        <dbReference type="Proteomes" id="UP000438429"/>
    </source>
</evidence>
<organism evidence="1 2">
    <name type="scientific">Scophthalmus maximus</name>
    <name type="common">Turbot</name>
    <name type="synonym">Psetta maxima</name>
    <dbReference type="NCBI Taxonomy" id="52904"/>
    <lineage>
        <taxon>Eukaryota</taxon>
        <taxon>Metazoa</taxon>
        <taxon>Chordata</taxon>
        <taxon>Craniata</taxon>
        <taxon>Vertebrata</taxon>
        <taxon>Euteleostomi</taxon>
        <taxon>Actinopterygii</taxon>
        <taxon>Neopterygii</taxon>
        <taxon>Teleostei</taxon>
        <taxon>Neoteleostei</taxon>
        <taxon>Acanthomorphata</taxon>
        <taxon>Carangaria</taxon>
        <taxon>Pleuronectiformes</taxon>
        <taxon>Pleuronectoidei</taxon>
        <taxon>Scophthalmidae</taxon>
        <taxon>Scophthalmus</taxon>
    </lineage>
</organism>
<proteinExistence type="predicted"/>
<evidence type="ECO:0000313" key="1">
    <source>
        <dbReference type="EMBL" id="KAF0041881.1"/>
    </source>
</evidence>
<name>A0A6A4TG89_SCOMX</name>
<dbReference type="AlphaFoldDB" id="A0A6A4TG89"/>
<accession>A0A6A4TG89</accession>